<evidence type="ECO:0000313" key="10">
    <source>
        <dbReference type="EMBL" id="EEF90598.1"/>
    </source>
</evidence>
<dbReference type="InterPro" id="IPR018060">
    <property type="entry name" value="HTH_AraC"/>
</dbReference>
<dbReference type="InterPro" id="IPR020449">
    <property type="entry name" value="Tscrpt_reg_AraC-type_HTH"/>
</dbReference>
<dbReference type="Gene3D" id="3.40.50.2300">
    <property type="match status" value="1"/>
</dbReference>
<dbReference type="Pfam" id="PF02518">
    <property type="entry name" value="HATPase_c"/>
    <property type="match status" value="1"/>
</dbReference>
<keyword evidence="1 5" id="KW-0597">Phosphoprotein</keyword>
<evidence type="ECO:0000259" key="8">
    <source>
        <dbReference type="PROSITE" id="PS50109"/>
    </source>
</evidence>
<evidence type="ECO:0000256" key="3">
    <source>
        <dbReference type="ARBA" id="ARBA00023125"/>
    </source>
</evidence>
<name>E2NBX4_9BACE</name>
<feature type="region of interest" description="Disordered" evidence="6">
    <location>
        <begin position="199"/>
        <end position="222"/>
    </location>
</feature>
<dbReference type="SMART" id="SM00387">
    <property type="entry name" value="HATPase_c"/>
    <property type="match status" value="1"/>
</dbReference>
<evidence type="ECO:0000256" key="6">
    <source>
        <dbReference type="SAM" id="MobiDB-lite"/>
    </source>
</evidence>
<feature type="domain" description="Histidine kinase" evidence="8">
    <location>
        <begin position="1"/>
        <end position="185"/>
    </location>
</feature>
<dbReference type="EMBL" id="ACCH01000143">
    <property type="protein sequence ID" value="EEF90598.1"/>
    <property type="molecule type" value="Genomic_DNA"/>
</dbReference>
<dbReference type="PRINTS" id="PR00032">
    <property type="entry name" value="HTHARAC"/>
</dbReference>
<evidence type="ECO:0000256" key="5">
    <source>
        <dbReference type="PROSITE-ProRule" id="PRU00169"/>
    </source>
</evidence>
<dbReference type="InterPro" id="IPR036890">
    <property type="entry name" value="HATPase_C_sf"/>
</dbReference>
<feature type="domain" description="Response regulatory" evidence="9">
    <location>
        <begin position="227"/>
        <end position="342"/>
    </location>
</feature>
<dbReference type="FunFam" id="1.10.10.60:FF:000284">
    <property type="entry name" value="Two-component system sensor histidine kinase/response regulator"/>
    <property type="match status" value="1"/>
</dbReference>
<dbReference type="SUPFAM" id="SSF52172">
    <property type="entry name" value="CheY-like"/>
    <property type="match status" value="1"/>
</dbReference>
<evidence type="ECO:0000256" key="4">
    <source>
        <dbReference type="ARBA" id="ARBA00023163"/>
    </source>
</evidence>
<dbReference type="PROSITE" id="PS00041">
    <property type="entry name" value="HTH_ARAC_FAMILY_1"/>
    <property type="match status" value="1"/>
</dbReference>
<dbReference type="Proteomes" id="UP000003711">
    <property type="component" value="Unassembled WGS sequence"/>
</dbReference>
<dbReference type="AlphaFoldDB" id="E2NBX4"/>
<dbReference type="PANTHER" id="PTHR43547">
    <property type="entry name" value="TWO-COMPONENT HISTIDINE KINASE"/>
    <property type="match status" value="1"/>
</dbReference>
<accession>E2NBX4</accession>
<dbReference type="SUPFAM" id="SSF46689">
    <property type="entry name" value="Homeodomain-like"/>
    <property type="match status" value="1"/>
</dbReference>
<reference evidence="10 11" key="1">
    <citation type="submission" date="2008-12" db="EMBL/GenBank/DDBJ databases">
        <authorList>
            <person name="Fulton L."/>
            <person name="Clifton S."/>
            <person name="Fulton B."/>
            <person name="Xu J."/>
            <person name="Minx P."/>
            <person name="Pepin K.H."/>
            <person name="Johnson M."/>
            <person name="Bhonagiri V."/>
            <person name="Nash W.E."/>
            <person name="Mardis E.R."/>
            <person name="Wilson R.K."/>
        </authorList>
    </citation>
    <scope>NUCLEOTIDE SEQUENCE [LARGE SCALE GENOMIC DNA]</scope>
    <source>
        <strain evidence="10 11">DSM 14838</strain>
    </source>
</reference>
<dbReference type="InterPro" id="IPR003594">
    <property type="entry name" value="HATPase_dom"/>
</dbReference>
<dbReference type="InterPro" id="IPR009057">
    <property type="entry name" value="Homeodomain-like_sf"/>
</dbReference>
<sequence length="472" mass="53559">MNIMQHNTERLLNLTNQLLDFRKVESQGYSLNFTKCDITNVLRETYMRFSSLSRQKGLDFTLELPDENFCAHVNREAFTKIISNLLNNGMKYADSYMHIKLEVDQEKQAFYVVTKNDGVIIPDEMKEEIFQPFVRFSQKEEGKVTTGAGIGLALSRSLAELHRGTLVMVQGEEANIFRLTLPITQDMVIALDSDVENKDAELQAETSGESYPDDKLEGKHSKESKHMVLVVEDNPEMLAFIERQLSSQYAVITATNGKEALEALDSNFVNLVVSDVVMPLMDGFELCKTIKSNVGYSHIPIILLTAKTNIQSKIEGMELGADSYIEKPFSPEYLLAVVSNLINNREKLRRDFAKSPFVAVNTMALTKADEEFIKKLNEIILSNLSNQEFSMDDMAESLNMSRSSFYRKMKGVLDLSPNEYLRIERLKRAAQLLKEGESRINEICYMVGFNSSSYFSKCFLKQFGVLPKDFAG</sequence>
<protein>
    <submittedName>
        <fullName evidence="10">Response regulator receiver domain protein</fullName>
    </submittedName>
</protein>
<evidence type="ECO:0000259" key="9">
    <source>
        <dbReference type="PROSITE" id="PS50110"/>
    </source>
</evidence>
<dbReference type="Gene3D" id="1.10.10.60">
    <property type="entry name" value="Homeodomain-like"/>
    <property type="match status" value="2"/>
</dbReference>
<dbReference type="InterPro" id="IPR018062">
    <property type="entry name" value="HTH_AraC-typ_CS"/>
</dbReference>
<evidence type="ECO:0000259" key="7">
    <source>
        <dbReference type="PROSITE" id="PS01124"/>
    </source>
</evidence>
<dbReference type="PROSITE" id="PS01124">
    <property type="entry name" value="HTH_ARAC_FAMILY_2"/>
    <property type="match status" value="1"/>
</dbReference>
<dbReference type="Gene3D" id="3.30.565.10">
    <property type="entry name" value="Histidine kinase-like ATPase, C-terminal domain"/>
    <property type="match status" value="1"/>
</dbReference>
<evidence type="ECO:0000256" key="1">
    <source>
        <dbReference type="ARBA" id="ARBA00022553"/>
    </source>
</evidence>
<dbReference type="FunFam" id="3.40.50.2300:FF:000138">
    <property type="entry name" value="Two-component system sensor histidine kinase/response regulator"/>
    <property type="match status" value="1"/>
</dbReference>
<dbReference type="SMART" id="SM00448">
    <property type="entry name" value="REC"/>
    <property type="match status" value="1"/>
</dbReference>
<dbReference type="GO" id="GO:0043565">
    <property type="term" value="F:sequence-specific DNA binding"/>
    <property type="evidence" value="ECO:0007669"/>
    <property type="project" value="InterPro"/>
</dbReference>
<dbReference type="HOGENOM" id="CLU_000445_28_7_10"/>
<evidence type="ECO:0000313" key="11">
    <source>
        <dbReference type="Proteomes" id="UP000003711"/>
    </source>
</evidence>
<keyword evidence="4" id="KW-0804">Transcription</keyword>
<keyword evidence="2" id="KW-0805">Transcription regulation</keyword>
<dbReference type="Pfam" id="PF12833">
    <property type="entry name" value="HTH_18"/>
    <property type="match status" value="1"/>
</dbReference>
<keyword evidence="3" id="KW-0238">DNA-binding</keyword>
<dbReference type="PROSITE" id="PS50109">
    <property type="entry name" value="HIS_KIN"/>
    <property type="match status" value="1"/>
</dbReference>
<proteinExistence type="predicted"/>
<dbReference type="PANTHER" id="PTHR43547:SF2">
    <property type="entry name" value="HYBRID SIGNAL TRANSDUCTION HISTIDINE KINASE C"/>
    <property type="match status" value="1"/>
</dbReference>
<dbReference type="SMART" id="SM00342">
    <property type="entry name" value="HTH_ARAC"/>
    <property type="match status" value="1"/>
</dbReference>
<dbReference type="GO" id="GO:0000155">
    <property type="term" value="F:phosphorelay sensor kinase activity"/>
    <property type="evidence" value="ECO:0007669"/>
    <property type="project" value="TreeGrafter"/>
</dbReference>
<comment type="caution">
    <text evidence="10">The sequence shown here is derived from an EMBL/GenBank/DDBJ whole genome shotgun (WGS) entry which is preliminary data.</text>
</comment>
<dbReference type="GO" id="GO:0003700">
    <property type="term" value="F:DNA-binding transcription factor activity"/>
    <property type="evidence" value="ECO:0007669"/>
    <property type="project" value="InterPro"/>
</dbReference>
<dbReference type="InterPro" id="IPR001789">
    <property type="entry name" value="Sig_transdc_resp-reg_receiver"/>
</dbReference>
<gene>
    <name evidence="10" type="ORF">BACCELL_01781</name>
</gene>
<evidence type="ECO:0000256" key="2">
    <source>
        <dbReference type="ARBA" id="ARBA00023015"/>
    </source>
</evidence>
<dbReference type="SUPFAM" id="SSF55874">
    <property type="entry name" value="ATPase domain of HSP90 chaperone/DNA topoisomerase II/histidine kinase"/>
    <property type="match status" value="1"/>
</dbReference>
<dbReference type="PROSITE" id="PS50110">
    <property type="entry name" value="RESPONSE_REGULATORY"/>
    <property type="match status" value="1"/>
</dbReference>
<dbReference type="InterPro" id="IPR005467">
    <property type="entry name" value="His_kinase_dom"/>
</dbReference>
<dbReference type="CDD" id="cd17574">
    <property type="entry name" value="REC_OmpR"/>
    <property type="match status" value="1"/>
</dbReference>
<feature type="domain" description="HTH araC/xylS-type" evidence="7">
    <location>
        <begin position="374"/>
        <end position="472"/>
    </location>
</feature>
<dbReference type="InterPro" id="IPR011006">
    <property type="entry name" value="CheY-like_superfamily"/>
</dbReference>
<feature type="modified residue" description="4-aspartylphosphate" evidence="5">
    <location>
        <position position="275"/>
    </location>
</feature>
<dbReference type="Pfam" id="PF00072">
    <property type="entry name" value="Response_reg"/>
    <property type="match status" value="1"/>
</dbReference>
<feature type="compositionally biased region" description="Basic and acidic residues" evidence="6">
    <location>
        <begin position="212"/>
        <end position="222"/>
    </location>
</feature>
<organism evidence="10 11">
    <name type="scientific">Bacteroides cellulosilyticus DSM 14838</name>
    <dbReference type="NCBI Taxonomy" id="537012"/>
    <lineage>
        <taxon>Bacteria</taxon>
        <taxon>Pseudomonadati</taxon>
        <taxon>Bacteroidota</taxon>
        <taxon>Bacteroidia</taxon>
        <taxon>Bacteroidales</taxon>
        <taxon>Bacteroidaceae</taxon>
        <taxon>Bacteroides</taxon>
    </lineage>
</organism>
<reference evidence="10 11" key="2">
    <citation type="submission" date="2009-01" db="EMBL/GenBank/DDBJ databases">
        <title>Draft genome sequence of Bacteroides cellulosilyticus (DSM 14838).</title>
        <authorList>
            <person name="Sudarsanam P."/>
            <person name="Ley R."/>
            <person name="Guruge J."/>
            <person name="Turnbaugh P.J."/>
            <person name="Mahowald M."/>
            <person name="Liep D."/>
            <person name="Gordon J."/>
        </authorList>
    </citation>
    <scope>NUCLEOTIDE SEQUENCE [LARGE SCALE GENOMIC DNA]</scope>
    <source>
        <strain evidence="10 11">DSM 14838</strain>
    </source>
</reference>